<feature type="domain" description="F-box" evidence="2">
    <location>
        <begin position="1"/>
        <end position="48"/>
    </location>
</feature>
<feature type="compositionally biased region" description="Low complexity" evidence="1">
    <location>
        <begin position="475"/>
        <end position="501"/>
    </location>
</feature>
<evidence type="ECO:0000313" key="3">
    <source>
        <dbReference type="EMBL" id="CCA69785.1"/>
    </source>
</evidence>
<dbReference type="SMART" id="SM00256">
    <property type="entry name" value="FBOX"/>
    <property type="match status" value="1"/>
</dbReference>
<feature type="region of interest" description="Disordered" evidence="1">
    <location>
        <begin position="471"/>
        <end position="513"/>
    </location>
</feature>
<name>G4TEN0_SERID</name>
<dbReference type="InParanoid" id="G4TEN0"/>
<dbReference type="InterPro" id="IPR001810">
    <property type="entry name" value="F-box_dom"/>
</dbReference>
<evidence type="ECO:0000259" key="2">
    <source>
        <dbReference type="PROSITE" id="PS50181"/>
    </source>
</evidence>
<gene>
    <name evidence="3" type="ORF">PIIN_03725</name>
</gene>
<dbReference type="InterPro" id="IPR036047">
    <property type="entry name" value="F-box-like_dom_sf"/>
</dbReference>
<dbReference type="Pfam" id="PF12937">
    <property type="entry name" value="F-box-like"/>
    <property type="match status" value="1"/>
</dbReference>
<organism evidence="3 4">
    <name type="scientific">Serendipita indica (strain DSM 11827)</name>
    <name type="common">Root endophyte fungus</name>
    <name type="synonym">Piriformospora indica</name>
    <dbReference type="NCBI Taxonomy" id="1109443"/>
    <lineage>
        <taxon>Eukaryota</taxon>
        <taxon>Fungi</taxon>
        <taxon>Dikarya</taxon>
        <taxon>Basidiomycota</taxon>
        <taxon>Agaricomycotina</taxon>
        <taxon>Agaricomycetes</taxon>
        <taxon>Sebacinales</taxon>
        <taxon>Serendipitaceae</taxon>
        <taxon>Serendipita</taxon>
    </lineage>
</organism>
<dbReference type="Proteomes" id="UP000007148">
    <property type="component" value="Unassembled WGS sequence"/>
</dbReference>
<feature type="compositionally biased region" description="Acidic residues" evidence="1">
    <location>
        <begin position="504"/>
        <end position="513"/>
    </location>
</feature>
<dbReference type="SUPFAM" id="SSF50960">
    <property type="entry name" value="TolB, C-terminal domain"/>
    <property type="match status" value="1"/>
</dbReference>
<keyword evidence="4" id="KW-1185">Reference proteome</keyword>
<dbReference type="SUPFAM" id="SSF81383">
    <property type="entry name" value="F-box domain"/>
    <property type="match status" value="1"/>
</dbReference>
<dbReference type="HOGENOM" id="CLU_469373_0_0_1"/>
<proteinExistence type="predicted"/>
<protein>
    <recommendedName>
        <fullName evidence="2">F-box domain-containing protein</fullName>
    </recommendedName>
</protein>
<reference evidence="3 4" key="1">
    <citation type="journal article" date="2011" name="PLoS Pathog.">
        <title>Endophytic Life Strategies Decoded by Genome and Transcriptome Analyses of the Mutualistic Root Symbiont Piriformospora indica.</title>
        <authorList>
            <person name="Zuccaro A."/>
            <person name="Lahrmann U."/>
            <person name="Guldener U."/>
            <person name="Langen G."/>
            <person name="Pfiffi S."/>
            <person name="Biedenkopf D."/>
            <person name="Wong P."/>
            <person name="Samans B."/>
            <person name="Grimm C."/>
            <person name="Basiewicz M."/>
            <person name="Murat C."/>
            <person name="Martin F."/>
            <person name="Kogel K.H."/>
        </authorList>
    </citation>
    <scope>NUCLEOTIDE SEQUENCE [LARGE SCALE GENOMIC DNA]</scope>
    <source>
        <strain evidence="3 4">DSM 11827</strain>
    </source>
</reference>
<dbReference type="PROSITE" id="PS50181">
    <property type="entry name" value="FBOX"/>
    <property type="match status" value="1"/>
</dbReference>
<sequence>MTGLLDLPEEVLLEILLNVPTTVDSINLAQTSRNFWKLTASRSFWRRVLYLQTSTHRAPVLRNFQHSSTEEIKCLLQDVSAFDRMLKGDKLPEPKRIWTLELPECPEEIFVEENSLTFELTKSVVDWKRRIEPVLWTWMLDDAVHMLSMSLGGIMRLWNLTTKQIVLSIDVMGAPLCWDCWIDEEGITLLVNSEIENGAVETFRVWRYTWRTATIALLVRRQMIGDVRANFIRNKQMGCVGLTHDGIIYVYLVDRETLKEIQFETGFRLPATLSAATSDSELFFYAERSGFAIYYSYNLDHLCKYLGDASPATEFPHAIRKVFTFQVDTWDLSDMSFPTCKSLADGRLGVFSRLSAAGSAQGDYLTLATLDTRFNSPNEALIEARRSISRTVAGQVSVACHGDWNLYGTGTYGRAAVWMEDDGSAPSGDTIPLQNYKMCFATFADAALPLEPDSAASSTPLSTTVEVDENHTMDESGSSSTYSHSHGSESTETSSSNQGSHLEGDEEELEEDAQEVIWDRQLEAPERPLATSGHICEFELSADMARKYGGFNTVDFDDARGRVAFATGSGKILIYEFVRGE</sequence>
<evidence type="ECO:0000256" key="1">
    <source>
        <dbReference type="SAM" id="MobiDB-lite"/>
    </source>
</evidence>
<accession>G4TEN0</accession>
<comment type="caution">
    <text evidence="3">The sequence shown here is derived from an EMBL/GenBank/DDBJ whole genome shotgun (WGS) entry which is preliminary data.</text>
</comment>
<dbReference type="EMBL" id="CAFZ01000063">
    <property type="protein sequence ID" value="CCA69785.1"/>
    <property type="molecule type" value="Genomic_DNA"/>
</dbReference>
<dbReference type="OrthoDB" id="3148115at2759"/>
<evidence type="ECO:0000313" key="4">
    <source>
        <dbReference type="Proteomes" id="UP000007148"/>
    </source>
</evidence>
<dbReference type="AlphaFoldDB" id="G4TEN0"/>